<keyword evidence="3" id="KW-0175">Coiled coil</keyword>
<dbReference type="InterPro" id="IPR006143">
    <property type="entry name" value="RND_pump_MFP"/>
</dbReference>
<dbReference type="Proteomes" id="UP000036908">
    <property type="component" value="Unassembled WGS sequence"/>
</dbReference>
<dbReference type="GO" id="GO:0005886">
    <property type="term" value="C:plasma membrane"/>
    <property type="evidence" value="ECO:0007669"/>
    <property type="project" value="TreeGrafter"/>
</dbReference>
<dbReference type="Gene3D" id="2.40.420.20">
    <property type="match status" value="1"/>
</dbReference>
<dbReference type="Gene3D" id="2.40.30.170">
    <property type="match status" value="1"/>
</dbReference>
<dbReference type="GO" id="GO:0030313">
    <property type="term" value="C:cell envelope"/>
    <property type="evidence" value="ECO:0007669"/>
    <property type="project" value="UniProtKB-SubCell"/>
</dbReference>
<proteinExistence type="inferred from homology"/>
<dbReference type="Gene3D" id="2.40.50.100">
    <property type="match status" value="1"/>
</dbReference>
<name>A0A0L8AKT1_9BACT</name>
<comment type="subcellular location">
    <subcellularLocation>
        <location evidence="1">Cell envelope</location>
    </subcellularLocation>
</comment>
<dbReference type="AlphaFoldDB" id="A0A0L8AKT1"/>
<dbReference type="InterPro" id="IPR058627">
    <property type="entry name" value="MdtA-like_C"/>
</dbReference>
<dbReference type="NCBIfam" id="TIGR01730">
    <property type="entry name" value="RND_mfp"/>
    <property type="match status" value="1"/>
</dbReference>
<evidence type="ECO:0000256" key="4">
    <source>
        <dbReference type="SAM" id="SignalP"/>
    </source>
</evidence>
<dbReference type="Pfam" id="PF25876">
    <property type="entry name" value="HH_MFP_RND"/>
    <property type="match status" value="1"/>
</dbReference>
<dbReference type="GO" id="GO:0046677">
    <property type="term" value="P:response to antibiotic"/>
    <property type="evidence" value="ECO:0007669"/>
    <property type="project" value="TreeGrafter"/>
</dbReference>
<protein>
    <submittedName>
        <fullName evidence="9">Acriflavin resistance protein</fullName>
    </submittedName>
</protein>
<dbReference type="OrthoDB" id="9801814at2"/>
<accession>A0A0L8AKT1</accession>
<dbReference type="PATRIC" id="fig|1566026.4.peg.512"/>
<evidence type="ECO:0000259" key="8">
    <source>
        <dbReference type="Pfam" id="PF25967"/>
    </source>
</evidence>
<evidence type="ECO:0000313" key="10">
    <source>
        <dbReference type="Proteomes" id="UP000036908"/>
    </source>
</evidence>
<evidence type="ECO:0000259" key="7">
    <source>
        <dbReference type="Pfam" id="PF25944"/>
    </source>
</evidence>
<keyword evidence="10" id="KW-1185">Reference proteome</keyword>
<comment type="caution">
    <text evidence="9">The sequence shown here is derived from an EMBL/GenBank/DDBJ whole genome shotgun (WGS) entry which is preliminary data.</text>
</comment>
<dbReference type="GO" id="GO:0022857">
    <property type="term" value="F:transmembrane transporter activity"/>
    <property type="evidence" value="ECO:0007669"/>
    <property type="project" value="InterPro"/>
</dbReference>
<dbReference type="Pfam" id="PF25917">
    <property type="entry name" value="BSH_RND"/>
    <property type="match status" value="1"/>
</dbReference>
<dbReference type="InterPro" id="IPR058624">
    <property type="entry name" value="MdtA-like_HH"/>
</dbReference>
<evidence type="ECO:0000256" key="3">
    <source>
        <dbReference type="SAM" id="Coils"/>
    </source>
</evidence>
<evidence type="ECO:0000256" key="1">
    <source>
        <dbReference type="ARBA" id="ARBA00004196"/>
    </source>
</evidence>
<dbReference type="RefSeq" id="WP_053223795.1">
    <property type="nucleotide sequence ID" value="NZ_JSVA01000010.1"/>
</dbReference>
<feature type="domain" description="Multidrug resistance protein MdtA-like beta-barrel" evidence="7">
    <location>
        <begin position="207"/>
        <end position="289"/>
    </location>
</feature>
<evidence type="ECO:0000313" key="9">
    <source>
        <dbReference type="EMBL" id="KOF02837.1"/>
    </source>
</evidence>
<gene>
    <name evidence="9" type="ORF">OB69_11130</name>
</gene>
<dbReference type="Gene3D" id="1.10.287.470">
    <property type="entry name" value="Helix hairpin bin"/>
    <property type="match status" value="1"/>
</dbReference>
<feature type="signal peptide" evidence="4">
    <location>
        <begin position="1"/>
        <end position="25"/>
    </location>
</feature>
<feature type="chain" id="PRO_5005580201" evidence="4">
    <location>
        <begin position="26"/>
        <end position="373"/>
    </location>
</feature>
<reference evidence="10" key="1">
    <citation type="submission" date="2014-11" db="EMBL/GenBank/DDBJ databases">
        <title>Genome sequencing of Roseivirga sp. D-25.</title>
        <authorList>
            <person name="Selvaratnam C."/>
            <person name="Thevarajoo S."/>
            <person name="Goh K.M."/>
            <person name="Eee R."/>
            <person name="Chan K.-G."/>
            <person name="Chong C.S."/>
        </authorList>
    </citation>
    <scope>NUCLEOTIDE SEQUENCE [LARGE SCALE GENOMIC DNA]</scope>
    <source>
        <strain evidence="10">D-25</strain>
    </source>
</reference>
<dbReference type="PANTHER" id="PTHR30158">
    <property type="entry name" value="ACRA/E-RELATED COMPONENT OF DRUG EFFLUX TRANSPORTER"/>
    <property type="match status" value="1"/>
</dbReference>
<organism evidence="9 10">
    <name type="scientific">Roseivirga seohaensis subsp. aquiponti</name>
    <dbReference type="NCBI Taxonomy" id="1566026"/>
    <lineage>
        <taxon>Bacteria</taxon>
        <taxon>Pseudomonadati</taxon>
        <taxon>Bacteroidota</taxon>
        <taxon>Cytophagia</taxon>
        <taxon>Cytophagales</taxon>
        <taxon>Roseivirgaceae</taxon>
        <taxon>Roseivirga</taxon>
    </lineage>
</organism>
<evidence type="ECO:0000259" key="5">
    <source>
        <dbReference type="Pfam" id="PF25876"/>
    </source>
</evidence>
<dbReference type="EMBL" id="JSVA01000010">
    <property type="protein sequence ID" value="KOF02837.1"/>
    <property type="molecule type" value="Genomic_DNA"/>
</dbReference>
<dbReference type="SUPFAM" id="SSF111369">
    <property type="entry name" value="HlyD-like secretion proteins"/>
    <property type="match status" value="1"/>
</dbReference>
<dbReference type="InterPro" id="IPR058625">
    <property type="entry name" value="MdtA-like_BSH"/>
</dbReference>
<dbReference type="InterPro" id="IPR058626">
    <property type="entry name" value="MdtA-like_b-barrel"/>
</dbReference>
<feature type="domain" description="Multidrug resistance protein MdtA-like barrel-sandwich hybrid" evidence="6">
    <location>
        <begin position="61"/>
        <end position="199"/>
    </location>
</feature>
<sequence length="373" mass="40870">MRTQATILTLAVMLFGISSCSKSEATVQQAAPPAVAVKAITVEQKQVTAIDEYPSTVVPKNEVELRPQISGTITNIFIQDGQTVKKGQKLYEIDRSKYEAAKQQAEAAVAIAESNLARITKDVERYERLIEKDAIAKQQVDYAKADLLTAQSQLTAAKAQLESSKTDLSYTLVTAPFDGTIGISQVRLGAQVSPGQPLLNTLSSDNPILVNFSISEREIPRFNRLMKGNDNPDSLFTISFHDGSVYPFVGELVTIDRAVGRQTGTISLRVKFDNPNRDLISGMTVSMRVINQDYGQQVIIPYKAVTEQMGEYFVYVIDNENTVSQRKLELGSLLGANIAVRSGLKPGEKIVFEGIQKLRQGAKVAPEMLPSQL</sequence>
<feature type="domain" description="Multidrug resistance protein MdtA-like C-terminal permuted SH3" evidence="8">
    <location>
        <begin position="298"/>
        <end position="357"/>
    </location>
</feature>
<evidence type="ECO:0000259" key="6">
    <source>
        <dbReference type="Pfam" id="PF25917"/>
    </source>
</evidence>
<comment type="similarity">
    <text evidence="2">Belongs to the membrane fusion protein (MFP) (TC 8.A.1) family.</text>
</comment>
<feature type="domain" description="Multidrug resistance protein MdtA-like alpha-helical hairpin" evidence="5">
    <location>
        <begin position="102"/>
        <end position="171"/>
    </location>
</feature>
<dbReference type="Pfam" id="PF25944">
    <property type="entry name" value="Beta-barrel_RND"/>
    <property type="match status" value="1"/>
</dbReference>
<feature type="coiled-coil region" evidence="3">
    <location>
        <begin position="95"/>
        <end position="129"/>
    </location>
</feature>
<evidence type="ECO:0000256" key="2">
    <source>
        <dbReference type="ARBA" id="ARBA00009477"/>
    </source>
</evidence>
<keyword evidence="4" id="KW-0732">Signal</keyword>
<dbReference type="PROSITE" id="PS51257">
    <property type="entry name" value="PROKAR_LIPOPROTEIN"/>
    <property type="match status" value="1"/>
</dbReference>
<dbReference type="Pfam" id="PF25967">
    <property type="entry name" value="RND-MFP_C"/>
    <property type="match status" value="1"/>
</dbReference>